<evidence type="ECO:0000256" key="4">
    <source>
        <dbReference type="ARBA" id="ARBA00022737"/>
    </source>
</evidence>
<organism evidence="8">
    <name type="scientific">Nymphaea colorata</name>
    <name type="common">pocket water lily</name>
    <dbReference type="NCBI Taxonomy" id="210225"/>
    <lineage>
        <taxon>Eukaryota</taxon>
        <taxon>Viridiplantae</taxon>
        <taxon>Streptophyta</taxon>
        <taxon>Embryophyta</taxon>
        <taxon>Tracheophyta</taxon>
        <taxon>Spermatophyta</taxon>
        <taxon>Magnoliopsida</taxon>
        <taxon>Nymphaeales</taxon>
        <taxon>Nymphaeaceae</taxon>
        <taxon>Nymphaea</taxon>
    </lineage>
</organism>
<dbReference type="GO" id="GO:0005576">
    <property type="term" value="C:extracellular region"/>
    <property type="evidence" value="ECO:0007669"/>
    <property type="project" value="UniProtKB-SubCell"/>
</dbReference>
<keyword evidence="2" id="KW-0964">Secreted</keyword>
<sequence>MDGITGIKFLAILFHLFHVAKAQLSSCPTSPTAYTATFEKNLKTLVASLTANASSLPGFFYNTTVGKEPDQVYGLVQCHIDVSADECRSCAAIAGSLILLLCANFKAGVVWEENCLLRYSSDNFFGVADFPREALQNSNAISNPSQFRPIVLSLFSKLTGLATTNKSSLSYATGAVPYADNVTVYGMVQCTRDLSPAACRFCLNNSVNSISSCCLHKQGARILSGSCVLRYEIYPFFGKFSKPTESPSPAANYGPRSPALPLDNHSGACYRPLFNTV</sequence>
<dbReference type="CDD" id="cd23509">
    <property type="entry name" value="Gnk2-like"/>
    <property type="match status" value="2"/>
</dbReference>
<protein>
    <recommendedName>
        <fullName evidence="7">Gnk2-homologous domain-containing protein</fullName>
    </recommendedName>
</protein>
<dbReference type="Gramene" id="NC1G0306570.1">
    <property type="protein sequence ID" value="NC1G0306570.1:cds"/>
    <property type="gene ID" value="NC1G0306570"/>
</dbReference>
<evidence type="ECO:0000256" key="2">
    <source>
        <dbReference type="ARBA" id="ARBA00022525"/>
    </source>
</evidence>
<dbReference type="FunFam" id="3.30.430.20:FF:000002">
    <property type="entry name" value="Cysteine-rich receptor-like protein kinase 10"/>
    <property type="match status" value="1"/>
</dbReference>
<reference evidence="8" key="1">
    <citation type="submission" date="2019-09" db="EMBL/GenBank/DDBJ databases">
        <authorList>
            <person name="Zhang L."/>
        </authorList>
    </citation>
    <scope>NUCLEOTIDE SEQUENCE</scope>
</reference>
<evidence type="ECO:0000313" key="8">
    <source>
        <dbReference type="EMBL" id="VVV47416.1"/>
    </source>
</evidence>
<dbReference type="InterPro" id="IPR050581">
    <property type="entry name" value="CRR_secretory_protein"/>
</dbReference>
<comment type="subcellular location">
    <subcellularLocation>
        <location evidence="1">Secreted</location>
    </subcellularLocation>
</comment>
<dbReference type="InterPro" id="IPR002902">
    <property type="entry name" value="GNK2"/>
</dbReference>
<name>A0A5K0W4L1_9MAGN</name>
<feature type="signal peptide" evidence="6">
    <location>
        <begin position="1"/>
        <end position="22"/>
    </location>
</feature>
<evidence type="ECO:0000256" key="5">
    <source>
        <dbReference type="ARBA" id="ARBA00038515"/>
    </source>
</evidence>
<comment type="similarity">
    <text evidence="5">Belongs to the cysteine-rich repeat secretory protein family.</text>
</comment>
<dbReference type="Gene3D" id="3.30.430.20">
    <property type="entry name" value="Gnk2 domain, C-X8-C-X2-C motif"/>
    <property type="match status" value="2"/>
</dbReference>
<evidence type="ECO:0000256" key="3">
    <source>
        <dbReference type="ARBA" id="ARBA00022729"/>
    </source>
</evidence>
<keyword evidence="4" id="KW-0677">Repeat</keyword>
<dbReference type="PANTHER" id="PTHR32411">
    <property type="entry name" value="CYSTEINE-RICH REPEAT SECRETORY PROTEIN 38-RELATED"/>
    <property type="match status" value="1"/>
</dbReference>
<proteinExistence type="inferred from homology"/>
<dbReference type="Pfam" id="PF01657">
    <property type="entry name" value="Stress-antifung"/>
    <property type="match status" value="2"/>
</dbReference>
<feature type="domain" description="Gnk2-homologous" evidence="7">
    <location>
        <begin position="20"/>
        <end position="124"/>
    </location>
</feature>
<keyword evidence="3 6" id="KW-0732">Signal</keyword>
<dbReference type="InterPro" id="IPR038408">
    <property type="entry name" value="GNK2_sf"/>
</dbReference>
<accession>A0A5K0W4L1</accession>
<dbReference type="PROSITE" id="PS51473">
    <property type="entry name" value="GNK2"/>
    <property type="match status" value="2"/>
</dbReference>
<evidence type="ECO:0000256" key="6">
    <source>
        <dbReference type="SAM" id="SignalP"/>
    </source>
</evidence>
<dbReference type="AlphaFoldDB" id="A0A5K0W4L1"/>
<evidence type="ECO:0000256" key="1">
    <source>
        <dbReference type="ARBA" id="ARBA00004613"/>
    </source>
</evidence>
<gene>
    <name evidence="8" type="ORF">NYM_LOCUS3587</name>
</gene>
<evidence type="ECO:0000259" key="7">
    <source>
        <dbReference type="PROSITE" id="PS51473"/>
    </source>
</evidence>
<dbReference type="EMBL" id="LR721774">
    <property type="protein sequence ID" value="VVV47416.1"/>
    <property type="molecule type" value="Genomic_DNA"/>
</dbReference>
<feature type="chain" id="PRO_5023942734" description="Gnk2-homologous domain-containing protein" evidence="6">
    <location>
        <begin position="23"/>
        <end position="277"/>
    </location>
</feature>
<feature type="domain" description="Gnk2-homologous" evidence="7">
    <location>
        <begin position="129"/>
        <end position="236"/>
    </location>
</feature>
<dbReference type="PANTHER" id="PTHR32411:SF43">
    <property type="entry name" value="CYSTEINE-RICH REPEAT SECRETORY PROTEIN 38"/>
    <property type="match status" value="1"/>
</dbReference>